<dbReference type="AlphaFoldDB" id="A0AB36R0N3"/>
<name>A0AB36R0N3_9HYPH</name>
<dbReference type="Gene3D" id="3.90.230.10">
    <property type="entry name" value="Creatinase/methionine aminopeptidase superfamily"/>
    <property type="match status" value="1"/>
</dbReference>
<organism evidence="3 4">
    <name type="scientific">Mesorhizobium mediterraneum</name>
    <dbReference type="NCBI Taxonomy" id="43617"/>
    <lineage>
        <taxon>Bacteria</taxon>
        <taxon>Pseudomonadati</taxon>
        <taxon>Pseudomonadota</taxon>
        <taxon>Alphaproteobacteria</taxon>
        <taxon>Hyphomicrobiales</taxon>
        <taxon>Phyllobacteriaceae</taxon>
        <taxon>Mesorhizobium</taxon>
    </lineage>
</organism>
<dbReference type="PANTHER" id="PTHR46112">
    <property type="entry name" value="AMINOPEPTIDASE"/>
    <property type="match status" value="1"/>
</dbReference>
<accession>A0AB36R0N3</accession>
<dbReference type="Gene3D" id="3.40.350.10">
    <property type="entry name" value="Creatinase/prolidase N-terminal domain"/>
    <property type="match status" value="1"/>
</dbReference>
<sequence length="392" mass="44021">MKVSGIDTIKVEKDLAFTIQEYQRRLKAVRESIAARDLDILVVTIPENMLYLSGYNTLGYASAQYLLIPLQGEPLHITRGIEEVNVRAYSWIDNSTSYMDHEAPLELLAETLRNLGFAKAKVGFEKKSWFFSIADYEALKTLLPDVRFEDGSMIVEAVRVVKSDAEIDYIRQAARIAEAGIEAGINQIRAGVNENEIAAEIQRVVTLKGSEYPGYPPFVTSGVRTSYAHGTWSGRQIQPGDPVFLELSGTVRRYSAAIMRASVVSPSNRELEKMEDVSRRALENMLDGIRPDRPLGEVWSIWSQTVNDGGYEGRFKRTGYSIGISYPPDWGEGHILSFKRGETRILKPNMVFHIPSMVKAFGFADVGTSETVRVTETGCEILTNYKRQLYVR</sequence>
<dbReference type="InterPro" id="IPR000587">
    <property type="entry name" value="Creatinase_N"/>
</dbReference>
<feature type="domain" description="Peptidase M24" evidence="1">
    <location>
        <begin position="169"/>
        <end position="376"/>
    </location>
</feature>
<dbReference type="InterPro" id="IPR050659">
    <property type="entry name" value="Peptidase_M24B"/>
</dbReference>
<protein>
    <submittedName>
        <fullName evidence="3">Peptidase M24</fullName>
    </submittedName>
</protein>
<dbReference type="Pfam" id="PF01321">
    <property type="entry name" value="Creatinase_N"/>
    <property type="match status" value="1"/>
</dbReference>
<proteinExistence type="predicted"/>
<keyword evidence="4" id="KW-1185">Reference proteome</keyword>
<dbReference type="CDD" id="cd01066">
    <property type="entry name" value="APP_MetAP"/>
    <property type="match status" value="1"/>
</dbReference>
<evidence type="ECO:0000259" key="2">
    <source>
        <dbReference type="Pfam" id="PF01321"/>
    </source>
</evidence>
<evidence type="ECO:0000313" key="4">
    <source>
        <dbReference type="Proteomes" id="UP000216215"/>
    </source>
</evidence>
<gene>
    <name evidence="3" type="ORF">CIT25_33765</name>
</gene>
<evidence type="ECO:0000313" key="3">
    <source>
        <dbReference type="EMBL" id="PAP97951.1"/>
    </source>
</evidence>
<dbReference type="SUPFAM" id="SSF53092">
    <property type="entry name" value="Creatinase/prolidase N-terminal domain"/>
    <property type="match status" value="1"/>
</dbReference>
<dbReference type="SUPFAM" id="SSF55920">
    <property type="entry name" value="Creatinase/aminopeptidase"/>
    <property type="match status" value="1"/>
</dbReference>
<feature type="domain" description="Creatinase N-terminal" evidence="2">
    <location>
        <begin position="25"/>
        <end position="161"/>
    </location>
</feature>
<dbReference type="InterPro" id="IPR029149">
    <property type="entry name" value="Creatin/AminoP/Spt16_N"/>
</dbReference>
<evidence type="ECO:0000259" key="1">
    <source>
        <dbReference type="Pfam" id="PF00557"/>
    </source>
</evidence>
<dbReference type="EMBL" id="NPKI01000050">
    <property type="protein sequence ID" value="PAP97951.1"/>
    <property type="molecule type" value="Genomic_DNA"/>
</dbReference>
<comment type="caution">
    <text evidence="3">The sequence shown here is derived from an EMBL/GenBank/DDBJ whole genome shotgun (WGS) entry which is preliminary data.</text>
</comment>
<dbReference type="Proteomes" id="UP000216215">
    <property type="component" value="Unassembled WGS sequence"/>
</dbReference>
<dbReference type="PANTHER" id="PTHR46112:SF8">
    <property type="entry name" value="CYTOPLASMIC PEPTIDASE PEPQ-RELATED"/>
    <property type="match status" value="1"/>
</dbReference>
<dbReference type="Pfam" id="PF00557">
    <property type="entry name" value="Peptidase_M24"/>
    <property type="match status" value="1"/>
</dbReference>
<reference evidence="4" key="1">
    <citation type="submission" date="2017-08" db="EMBL/GenBank/DDBJ databases">
        <title>Mesorhizobium wenxinae sp. nov., a novel rhizobial species isolated from root nodules of chickpea (Cicer arietinum L.).</title>
        <authorList>
            <person name="Zhang J."/>
        </authorList>
    </citation>
    <scope>NUCLEOTIDE SEQUENCE [LARGE SCALE GENOMIC DNA]</scope>
    <source>
        <strain evidence="4">USDA 3392</strain>
    </source>
</reference>
<dbReference type="RefSeq" id="WP_095489431.1">
    <property type="nucleotide sequence ID" value="NZ_CP088151.1"/>
</dbReference>
<dbReference type="InterPro" id="IPR036005">
    <property type="entry name" value="Creatinase/aminopeptidase-like"/>
</dbReference>
<dbReference type="InterPro" id="IPR000994">
    <property type="entry name" value="Pept_M24"/>
</dbReference>